<reference evidence="2" key="1">
    <citation type="journal article" date="2020" name="bioRxiv">
        <title>Chromosome-level reference genome of the European wasp spider Argiope bruennichi: a resource for studies on range expansion and evolutionary adaptation.</title>
        <authorList>
            <person name="Sheffer M.M."/>
            <person name="Hoppe A."/>
            <person name="Krehenwinkel H."/>
            <person name="Uhl G."/>
            <person name="Kuss A.W."/>
            <person name="Jensen L."/>
            <person name="Jensen C."/>
            <person name="Gillespie R.G."/>
            <person name="Hoff K.J."/>
            <person name="Prost S."/>
        </authorList>
    </citation>
    <scope>NUCLEOTIDE SEQUENCE</scope>
</reference>
<dbReference type="Proteomes" id="UP000807504">
    <property type="component" value="Unassembled WGS sequence"/>
</dbReference>
<organism evidence="2 3">
    <name type="scientific">Argiope bruennichi</name>
    <name type="common">Wasp spider</name>
    <name type="synonym">Aranea bruennichi</name>
    <dbReference type="NCBI Taxonomy" id="94029"/>
    <lineage>
        <taxon>Eukaryota</taxon>
        <taxon>Metazoa</taxon>
        <taxon>Ecdysozoa</taxon>
        <taxon>Arthropoda</taxon>
        <taxon>Chelicerata</taxon>
        <taxon>Arachnida</taxon>
        <taxon>Araneae</taxon>
        <taxon>Araneomorphae</taxon>
        <taxon>Entelegynae</taxon>
        <taxon>Araneoidea</taxon>
        <taxon>Araneidae</taxon>
        <taxon>Argiope</taxon>
    </lineage>
</organism>
<gene>
    <name evidence="2" type="ORF">HNY73_004982</name>
</gene>
<feature type="region of interest" description="Disordered" evidence="1">
    <location>
        <begin position="1"/>
        <end position="47"/>
    </location>
</feature>
<comment type="caution">
    <text evidence="2">The sequence shown here is derived from an EMBL/GenBank/DDBJ whole genome shotgun (WGS) entry which is preliminary data.</text>
</comment>
<keyword evidence="3" id="KW-1185">Reference proteome</keyword>
<dbReference type="EMBL" id="JABXBU010000003">
    <property type="protein sequence ID" value="KAF8793510.1"/>
    <property type="molecule type" value="Genomic_DNA"/>
</dbReference>
<dbReference type="AlphaFoldDB" id="A0A8T0FVC4"/>
<proteinExistence type="predicted"/>
<sequence length="86" mass="9904">MSGFASKSVKYYTDDNGGVPKTRRLRTKRNEATGNRAESGCENGRGDARRKFGNSRKYWPEITCRRDGKSWLNFFGANSRCTRRNF</sequence>
<accession>A0A8T0FVC4</accession>
<protein>
    <submittedName>
        <fullName evidence="2">Uncharacterized protein</fullName>
    </submittedName>
</protein>
<reference evidence="2" key="2">
    <citation type="submission" date="2020-06" db="EMBL/GenBank/DDBJ databases">
        <authorList>
            <person name="Sheffer M."/>
        </authorList>
    </citation>
    <scope>NUCLEOTIDE SEQUENCE</scope>
</reference>
<evidence type="ECO:0000313" key="2">
    <source>
        <dbReference type="EMBL" id="KAF8793510.1"/>
    </source>
</evidence>
<name>A0A8T0FVC4_ARGBR</name>
<evidence type="ECO:0000313" key="3">
    <source>
        <dbReference type="Proteomes" id="UP000807504"/>
    </source>
</evidence>
<evidence type="ECO:0000256" key="1">
    <source>
        <dbReference type="SAM" id="MobiDB-lite"/>
    </source>
</evidence>